<evidence type="ECO:0000259" key="2">
    <source>
        <dbReference type="Pfam" id="PF00561"/>
    </source>
</evidence>
<dbReference type="OrthoDB" id="299757at2157"/>
<dbReference type="InterPro" id="IPR000073">
    <property type="entry name" value="AB_hydrolase_1"/>
</dbReference>
<evidence type="ECO:0000256" key="1">
    <source>
        <dbReference type="ARBA" id="ARBA00022801"/>
    </source>
</evidence>
<sequence>MAATDANAPLPDIPSVERTFREVNDVTLHVVSAGDPADPVVVLLHGFPEFWYGWSEYIKGFVQADYRVLVPDQRGYNRSEKPDGVQPYRVGTLAEDIVALLATEPCDSAHLIGHDWGGTVAWHVALRSPESVDRLGIINMPHPTVFTEALQSNPKQRQKSQYIFAFQQPNTPEKRVKQTNFDTWVSVMNGPSKPGAFSTTDFERYRQAWAEPGAPTAMLNWYRALGEYGIEPPRTQVESPTVLLWGENDQALIPELAPKSMGFCTDSDLEQFPDATHWITHEYPDRVSELLLEHLKR</sequence>
<feature type="domain" description="AB hydrolase-1" evidence="2">
    <location>
        <begin position="39"/>
        <end position="280"/>
    </location>
</feature>
<gene>
    <name evidence="3" type="ORF">EGH24_02205</name>
</gene>
<organism evidence="3 4">
    <name type="scientific">Halonotius terrestris</name>
    <dbReference type="NCBI Taxonomy" id="2487750"/>
    <lineage>
        <taxon>Archaea</taxon>
        <taxon>Methanobacteriati</taxon>
        <taxon>Methanobacteriota</taxon>
        <taxon>Stenosarchaea group</taxon>
        <taxon>Halobacteria</taxon>
        <taxon>Halobacteriales</taxon>
        <taxon>Haloferacaceae</taxon>
        <taxon>Halonotius</taxon>
    </lineage>
</organism>
<dbReference type="InterPro" id="IPR000639">
    <property type="entry name" value="Epox_hydrolase-like"/>
</dbReference>
<comment type="caution">
    <text evidence="3">The sequence shown here is derived from an EMBL/GenBank/DDBJ whole genome shotgun (WGS) entry which is preliminary data.</text>
</comment>
<keyword evidence="4" id="KW-1185">Reference proteome</keyword>
<dbReference type="PANTHER" id="PTHR43329">
    <property type="entry name" value="EPOXIDE HYDROLASE"/>
    <property type="match status" value="1"/>
</dbReference>
<protein>
    <submittedName>
        <fullName evidence="3">Alpha/beta hydrolase</fullName>
    </submittedName>
</protein>
<dbReference type="Gene3D" id="3.40.50.1820">
    <property type="entry name" value="alpha/beta hydrolase"/>
    <property type="match status" value="1"/>
</dbReference>
<dbReference type="AlphaFoldDB" id="A0A8J8PE33"/>
<dbReference type="Pfam" id="PF00561">
    <property type="entry name" value="Abhydrolase_1"/>
    <property type="match status" value="1"/>
</dbReference>
<evidence type="ECO:0000313" key="3">
    <source>
        <dbReference type="EMBL" id="TQQ83625.1"/>
    </source>
</evidence>
<dbReference type="EMBL" id="RKLU01000001">
    <property type="protein sequence ID" value="TQQ83625.1"/>
    <property type="molecule type" value="Genomic_DNA"/>
</dbReference>
<dbReference type="PRINTS" id="PR00412">
    <property type="entry name" value="EPOXHYDRLASE"/>
</dbReference>
<keyword evidence="1 3" id="KW-0378">Hydrolase</keyword>
<dbReference type="PRINTS" id="PR00111">
    <property type="entry name" value="ABHYDROLASE"/>
</dbReference>
<dbReference type="SUPFAM" id="SSF53474">
    <property type="entry name" value="alpha/beta-Hydrolases"/>
    <property type="match status" value="1"/>
</dbReference>
<proteinExistence type="predicted"/>
<dbReference type="GO" id="GO:0016787">
    <property type="term" value="F:hydrolase activity"/>
    <property type="evidence" value="ECO:0007669"/>
    <property type="project" value="UniProtKB-KW"/>
</dbReference>
<name>A0A8J8PE33_9EURY</name>
<dbReference type="InterPro" id="IPR029058">
    <property type="entry name" value="AB_hydrolase_fold"/>
</dbReference>
<evidence type="ECO:0000313" key="4">
    <source>
        <dbReference type="Proteomes" id="UP000705823"/>
    </source>
</evidence>
<dbReference type="Proteomes" id="UP000705823">
    <property type="component" value="Unassembled WGS sequence"/>
</dbReference>
<reference evidence="3" key="1">
    <citation type="submission" date="2019-02" db="EMBL/GenBank/DDBJ databases">
        <title>Halonotius sp. a new haloarchaeum isolated from saline soil.</title>
        <authorList>
            <person name="Duran-Viseras A."/>
            <person name="Sanchez-Porro C."/>
            <person name="Ventosa A."/>
        </authorList>
    </citation>
    <scope>NUCLEOTIDE SEQUENCE</scope>
    <source>
        <strain evidence="3">F15B</strain>
    </source>
</reference>
<accession>A0A8J8PE33</accession>